<name>A0A3M9XUH9_9HYPH</name>
<feature type="domain" description="N-acetylmuramoyl-L-alanine amidase" evidence="15">
    <location>
        <begin position="219"/>
        <end position="353"/>
    </location>
</feature>
<dbReference type="SUPFAM" id="SSF51391">
    <property type="entry name" value="Thiamin phosphate synthase"/>
    <property type="match status" value="1"/>
</dbReference>
<evidence type="ECO:0000256" key="8">
    <source>
        <dbReference type="ARBA" id="ARBA00022977"/>
    </source>
</evidence>
<evidence type="ECO:0000256" key="2">
    <source>
        <dbReference type="ARBA" id="ARBA00005165"/>
    </source>
</evidence>
<evidence type="ECO:0000256" key="6">
    <source>
        <dbReference type="ARBA" id="ARBA00022801"/>
    </source>
</evidence>
<dbReference type="GO" id="GO:0009228">
    <property type="term" value="P:thiamine biosynthetic process"/>
    <property type="evidence" value="ECO:0007669"/>
    <property type="project" value="UniProtKB-KW"/>
</dbReference>
<dbReference type="SUPFAM" id="SSF55846">
    <property type="entry name" value="N-acetylmuramoyl-L-alanine amidase-like"/>
    <property type="match status" value="1"/>
</dbReference>
<dbReference type="Proteomes" id="UP000268623">
    <property type="component" value="Unassembled WGS sequence"/>
</dbReference>
<dbReference type="InterPro" id="IPR036366">
    <property type="entry name" value="PGBDSf"/>
</dbReference>
<comment type="catalytic activity">
    <reaction evidence="10 13">
        <text>4-methyl-5-(2-phosphooxyethyl)-thiazole + 4-amino-2-methyl-5-(diphosphooxymethyl)pyrimidine + H(+) = thiamine phosphate + diphosphate</text>
        <dbReference type="Rhea" id="RHEA:22328"/>
        <dbReference type="ChEBI" id="CHEBI:15378"/>
        <dbReference type="ChEBI" id="CHEBI:33019"/>
        <dbReference type="ChEBI" id="CHEBI:37575"/>
        <dbReference type="ChEBI" id="CHEBI:57841"/>
        <dbReference type="ChEBI" id="CHEBI:58296"/>
        <dbReference type="EC" id="2.5.1.3"/>
    </reaction>
</comment>
<evidence type="ECO:0000256" key="14">
    <source>
        <dbReference type="RuleBase" id="RU004253"/>
    </source>
</evidence>
<comment type="catalytic activity">
    <reaction evidence="11 13">
        <text>2-(2-carboxy-4-methylthiazol-5-yl)ethyl phosphate + 4-amino-2-methyl-5-(diphosphooxymethyl)pyrimidine + 2 H(+) = thiamine phosphate + CO2 + diphosphate</text>
        <dbReference type="Rhea" id="RHEA:47848"/>
        <dbReference type="ChEBI" id="CHEBI:15378"/>
        <dbReference type="ChEBI" id="CHEBI:16526"/>
        <dbReference type="ChEBI" id="CHEBI:33019"/>
        <dbReference type="ChEBI" id="CHEBI:37575"/>
        <dbReference type="ChEBI" id="CHEBI:57841"/>
        <dbReference type="ChEBI" id="CHEBI:62890"/>
        <dbReference type="EC" id="2.5.1.3"/>
    </reaction>
</comment>
<dbReference type="InterPro" id="IPR034291">
    <property type="entry name" value="TMP_synthase"/>
</dbReference>
<dbReference type="GO" id="GO:0009229">
    <property type="term" value="P:thiamine diphosphate biosynthetic process"/>
    <property type="evidence" value="ECO:0007669"/>
    <property type="project" value="UniProtKB-UniPathway"/>
</dbReference>
<dbReference type="GO" id="GO:0009254">
    <property type="term" value="P:peptidoglycan turnover"/>
    <property type="evidence" value="ECO:0007669"/>
    <property type="project" value="TreeGrafter"/>
</dbReference>
<dbReference type="InterPro" id="IPR002477">
    <property type="entry name" value="Peptidoglycan-bd-like"/>
</dbReference>
<evidence type="ECO:0000313" key="16">
    <source>
        <dbReference type="EMBL" id="RNJ51452.1"/>
    </source>
</evidence>
<dbReference type="SMART" id="SM00644">
    <property type="entry name" value="Ami_2"/>
    <property type="match status" value="1"/>
</dbReference>
<evidence type="ECO:0000256" key="5">
    <source>
        <dbReference type="ARBA" id="ARBA00022723"/>
    </source>
</evidence>
<keyword evidence="6" id="KW-0378">Hydrolase</keyword>
<keyword evidence="7" id="KW-0460">Magnesium</keyword>
<reference evidence="16 17" key="1">
    <citation type="submission" date="2018-08" db="EMBL/GenBank/DDBJ databases">
        <title>Genome sequence of Methylocystis hirsuta CSC1, a methanotroph able to accumulate PHAs.</title>
        <authorList>
            <person name="Bordel S."/>
            <person name="Rodriguez E."/>
            <person name="Gancedo J."/>
            <person name="Munoz R."/>
        </authorList>
    </citation>
    <scope>NUCLEOTIDE SEQUENCE [LARGE SCALE GENOMIC DNA]</scope>
    <source>
        <strain evidence="16 17">CSC1</strain>
    </source>
</reference>
<dbReference type="InterPro" id="IPR002502">
    <property type="entry name" value="Amidase_domain"/>
</dbReference>
<dbReference type="CDD" id="cd06583">
    <property type="entry name" value="PGRP"/>
    <property type="match status" value="1"/>
</dbReference>
<evidence type="ECO:0000256" key="11">
    <source>
        <dbReference type="ARBA" id="ARBA00047851"/>
    </source>
</evidence>
<dbReference type="AlphaFoldDB" id="A0A3M9XUH9"/>
<keyword evidence="17" id="KW-1185">Reference proteome</keyword>
<keyword evidence="9" id="KW-0961">Cell wall biogenesis/degradation</keyword>
<evidence type="ECO:0000256" key="3">
    <source>
        <dbReference type="ARBA" id="ARBA00007553"/>
    </source>
</evidence>
<dbReference type="Pfam" id="PF02581">
    <property type="entry name" value="TMP-TENI"/>
    <property type="match status" value="1"/>
</dbReference>
<dbReference type="NCBIfam" id="TIGR00693">
    <property type="entry name" value="thiE"/>
    <property type="match status" value="1"/>
</dbReference>
<keyword evidence="5" id="KW-0479">Metal-binding</keyword>
<dbReference type="OrthoDB" id="9794842at2"/>
<dbReference type="EC" id="2.5.1.3" evidence="13"/>
<dbReference type="UniPathway" id="UPA00060">
    <property type="reaction ID" value="UER00141"/>
</dbReference>
<dbReference type="PANTHER" id="PTHR30417:SF1">
    <property type="entry name" value="N-ACETYLMURAMOYL-L-ALANINE AMIDASE AMID"/>
    <property type="match status" value="1"/>
</dbReference>
<dbReference type="InterPro" id="IPR036365">
    <property type="entry name" value="PGBD-like_sf"/>
</dbReference>
<organism evidence="16 17">
    <name type="scientific">Methylocystis hirsuta</name>
    <dbReference type="NCBI Taxonomy" id="369798"/>
    <lineage>
        <taxon>Bacteria</taxon>
        <taxon>Pseudomonadati</taxon>
        <taxon>Pseudomonadota</taxon>
        <taxon>Alphaproteobacteria</taxon>
        <taxon>Hyphomicrobiales</taxon>
        <taxon>Methylocystaceae</taxon>
        <taxon>Methylocystis</taxon>
    </lineage>
</organism>
<dbReference type="CDD" id="cd00564">
    <property type="entry name" value="TMP_TenI"/>
    <property type="match status" value="1"/>
</dbReference>
<protein>
    <recommendedName>
        <fullName evidence="13">Thiamine-phosphate synthase</fullName>
        <ecNumber evidence="13">2.5.1.3</ecNumber>
    </recommendedName>
    <alternativeName>
        <fullName evidence="13">Thiamine-phosphate pyrophosphorylase</fullName>
    </alternativeName>
</protein>
<dbReference type="Gene3D" id="3.20.20.70">
    <property type="entry name" value="Aldolase class I"/>
    <property type="match status" value="1"/>
</dbReference>
<keyword evidence="8 13" id="KW-0784">Thiamine biosynthesis</keyword>
<dbReference type="GO" id="GO:0009253">
    <property type="term" value="P:peptidoglycan catabolic process"/>
    <property type="evidence" value="ECO:0007669"/>
    <property type="project" value="InterPro"/>
</dbReference>
<evidence type="ECO:0000256" key="4">
    <source>
        <dbReference type="ARBA" id="ARBA00022679"/>
    </source>
</evidence>
<dbReference type="GO" id="GO:0071555">
    <property type="term" value="P:cell wall organization"/>
    <property type="evidence" value="ECO:0007669"/>
    <property type="project" value="UniProtKB-KW"/>
</dbReference>
<accession>A0A3M9XUH9</accession>
<comment type="pathway">
    <text evidence="2 14">Cofactor biosynthesis; thiamine diphosphate biosynthesis; thiamine phosphate from 4-amino-2-methyl-5-diphosphomethylpyrimidine and 4-methyl-5-(2-phosphoethyl)-thiazole: step 1/1.</text>
</comment>
<evidence type="ECO:0000313" key="17">
    <source>
        <dbReference type="Proteomes" id="UP000268623"/>
    </source>
</evidence>
<keyword evidence="4 13" id="KW-0808">Transferase</keyword>
<dbReference type="GO" id="GO:0019867">
    <property type="term" value="C:outer membrane"/>
    <property type="evidence" value="ECO:0007669"/>
    <property type="project" value="TreeGrafter"/>
</dbReference>
<dbReference type="PANTHER" id="PTHR30417">
    <property type="entry name" value="N-ACETYLMURAMOYL-L-ALANINE AMIDASE AMID"/>
    <property type="match status" value="1"/>
</dbReference>
<proteinExistence type="inferred from homology"/>
<dbReference type="EMBL" id="QWDD01000001">
    <property type="protein sequence ID" value="RNJ51452.1"/>
    <property type="molecule type" value="Genomic_DNA"/>
</dbReference>
<comment type="caution">
    <text evidence="16">The sequence shown here is derived from an EMBL/GenBank/DDBJ whole genome shotgun (WGS) entry which is preliminary data.</text>
</comment>
<comment type="similarity">
    <text evidence="3">Belongs to the N-acetylmuramoyl-L-alanine amidase 2 family.</text>
</comment>
<dbReference type="Gene3D" id="1.10.101.10">
    <property type="entry name" value="PGBD-like superfamily/PGBD"/>
    <property type="match status" value="1"/>
</dbReference>
<comment type="catalytic activity">
    <reaction evidence="12 13">
        <text>2-[(2R,5Z)-2-carboxy-4-methylthiazol-5(2H)-ylidene]ethyl phosphate + 4-amino-2-methyl-5-(diphosphooxymethyl)pyrimidine + 2 H(+) = thiamine phosphate + CO2 + diphosphate</text>
        <dbReference type="Rhea" id="RHEA:47844"/>
        <dbReference type="ChEBI" id="CHEBI:15378"/>
        <dbReference type="ChEBI" id="CHEBI:16526"/>
        <dbReference type="ChEBI" id="CHEBI:33019"/>
        <dbReference type="ChEBI" id="CHEBI:37575"/>
        <dbReference type="ChEBI" id="CHEBI:57841"/>
        <dbReference type="ChEBI" id="CHEBI:62899"/>
        <dbReference type="EC" id="2.5.1.3"/>
    </reaction>
</comment>
<dbReference type="InterPro" id="IPR013785">
    <property type="entry name" value="Aldolase_TIM"/>
</dbReference>
<dbReference type="Pfam" id="PF01471">
    <property type="entry name" value="PG_binding_1"/>
    <property type="match status" value="1"/>
</dbReference>
<dbReference type="InterPro" id="IPR036206">
    <property type="entry name" value="ThiamineP_synth_sf"/>
</dbReference>
<dbReference type="Pfam" id="PF01510">
    <property type="entry name" value="Amidase_2"/>
    <property type="match status" value="1"/>
</dbReference>
<gene>
    <name evidence="16" type="ORF">D1O30_01945</name>
</gene>
<dbReference type="SUPFAM" id="SSF47090">
    <property type="entry name" value="PGBD-like"/>
    <property type="match status" value="1"/>
</dbReference>
<evidence type="ECO:0000256" key="10">
    <source>
        <dbReference type="ARBA" id="ARBA00047334"/>
    </source>
</evidence>
<comment type="similarity">
    <text evidence="13">Belongs to the thiamine-phosphate synthase family.</text>
</comment>
<dbReference type="GO" id="GO:0008745">
    <property type="term" value="F:N-acetylmuramoyl-L-alanine amidase activity"/>
    <property type="evidence" value="ECO:0007669"/>
    <property type="project" value="UniProtKB-EC"/>
</dbReference>
<comment type="catalytic activity">
    <reaction evidence="1">
        <text>Hydrolyzes the link between N-acetylmuramoyl residues and L-amino acid residues in certain cell-wall glycopeptides.</text>
        <dbReference type="EC" id="3.5.1.28"/>
    </reaction>
</comment>
<evidence type="ECO:0000256" key="9">
    <source>
        <dbReference type="ARBA" id="ARBA00023316"/>
    </source>
</evidence>
<dbReference type="GO" id="GO:0004789">
    <property type="term" value="F:thiamine-phosphate diphosphorylase activity"/>
    <property type="evidence" value="ECO:0007669"/>
    <property type="project" value="UniProtKB-EC"/>
</dbReference>
<dbReference type="Gene3D" id="3.40.80.10">
    <property type="entry name" value="Peptidoglycan recognition protein-like"/>
    <property type="match status" value="1"/>
</dbReference>
<evidence type="ECO:0000256" key="7">
    <source>
        <dbReference type="ARBA" id="ARBA00022842"/>
    </source>
</evidence>
<sequence length="453" mass="49418">MRLDPFYLIVDDADWLSRLLPQGVKLVQLRVKDRAEHDLRAQIATAREICARHGAQLVVNDYWRLAMEEGCDFVHLGQGDLDAADIPALRRAGVRIGVSTHDEAELGRAVSLSADYVALGPIYPTLLKQMDFAPQGLARVGAWKARIGETPLVAIGGLTPERAIAALAAGADSACVVTDILRNAEPEARAREWLSATQPWREREGFFEPDYALARVCPSPNHGARLRPVSSLVLHYTGMQTGEAALALLCNPRSEVSAHYVVEEDGRVLQLVPESRRAWHAGISYWAGETDMNSASIGIEVVHPGYDDPRPYPAAQIEATAALAKDICRRHAIPPERVLAHSDIAPGRKRDPGEFFPWEELARCGVGRVVEQNPALGATTVSLGDAGAKVASLQRDLAAYGYRVDQTGVYDAQTVQAVEAFQRHFRRAQVDGRADGETRVALARLVATLGERV</sequence>
<dbReference type="InterPro" id="IPR022998">
    <property type="entry name" value="ThiamineP_synth_TenI"/>
</dbReference>
<dbReference type="GO" id="GO:0046872">
    <property type="term" value="F:metal ion binding"/>
    <property type="evidence" value="ECO:0007669"/>
    <property type="project" value="UniProtKB-KW"/>
</dbReference>
<evidence type="ECO:0000259" key="15">
    <source>
        <dbReference type="SMART" id="SM00644"/>
    </source>
</evidence>
<evidence type="ECO:0000256" key="1">
    <source>
        <dbReference type="ARBA" id="ARBA00001561"/>
    </source>
</evidence>
<dbReference type="InterPro" id="IPR051206">
    <property type="entry name" value="NAMLAA_amidase_2"/>
</dbReference>
<evidence type="ECO:0000256" key="12">
    <source>
        <dbReference type="ARBA" id="ARBA00047883"/>
    </source>
</evidence>
<evidence type="ECO:0000256" key="13">
    <source>
        <dbReference type="RuleBase" id="RU003826"/>
    </source>
</evidence>
<dbReference type="NCBIfam" id="NF000734">
    <property type="entry name" value="PRK00043.1-5"/>
    <property type="match status" value="1"/>
</dbReference>
<dbReference type="InterPro" id="IPR036505">
    <property type="entry name" value="Amidase/PGRP_sf"/>
</dbReference>